<keyword evidence="6 8" id="KW-0961">Cell wall biogenesis/degradation</keyword>
<comment type="function">
    <text evidence="8">Provides the (R)-glutamate required for cell wall biosynthesis.</text>
</comment>
<keyword evidence="4 8" id="KW-0573">Peptidoglycan synthesis</keyword>
<dbReference type="KEGG" id="din:Selin_0544"/>
<evidence type="ECO:0000256" key="5">
    <source>
        <dbReference type="ARBA" id="ARBA00023235"/>
    </source>
</evidence>
<dbReference type="HAMAP" id="MF_00258">
    <property type="entry name" value="Glu_racemase"/>
    <property type="match status" value="1"/>
</dbReference>
<organism evidence="9 10">
    <name type="scientific">Desulfurispirillum indicum (strain ATCC BAA-1389 / DSM 22839 / S5)</name>
    <dbReference type="NCBI Taxonomy" id="653733"/>
    <lineage>
        <taxon>Bacteria</taxon>
        <taxon>Pseudomonadati</taxon>
        <taxon>Chrysiogenota</taxon>
        <taxon>Chrysiogenia</taxon>
        <taxon>Chrysiogenales</taxon>
        <taxon>Chrysiogenaceae</taxon>
        <taxon>Desulfurispirillum</taxon>
    </lineage>
</organism>
<dbReference type="eggNOG" id="COG0796">
    <property type="taxonomic scope" value="Bacteria"/>
</dbReference>
<feature type="binding site" evidence="8">
    <location>
        <begin position="182"/>
        <end position="183"/>
    </location>
    <ligand>
        <name>substrate</name>
    </ligand>
</feature>
<keyword evidence="3 8" id="KW-0133">Cell shape</keyword>
<dbReference type="PANTHER" id="PTHR21198">
    <property type="entry name" value="GLUTAMATE RACEMASE"/>
    <property type="match status" value="1"/>
</dbReference>
<dbReference type="EC" id="5.1.1.3" evidence="2 8"/>
<dbReference type="FunFam" id="3.40.50.1860:FF:000002">
    <property type="entry name" value="Glutamate racemase"/>
    <property type="match status" value="1"/>
</dbReference>
<dbReference type="NCBIfam" id="TIGR00067">
    <property type="entry name" value="glut_race"/>
    <property type="match status" value="1"/>
</dbReference>
<dbReference type="AlphaFoldDB" id="E6W0P0"/>
<dbReference type="GO" id="GO:0008881">
    <property type="term" value="F:glutamate racemase activity"/>
    <property type="evidence" value="ECO:0007669"/>
    <property type="project" value="UniProtKB-UniRule"/>
</dbReference>
<evidence type="ECO:0000256" key="8">
    <source>
        <dbReference type="HAMAP-Rule" id="MF_00258"/>
    </source>
</evidence>
<keyword evidence="10" id="KW-1185">Reference proteome</keyword>
<dbReference type="InterPro" id="IPR018187">
    <property type="entry name" value="Asp/Glu_racemase_AS_1"/>
</dbReference>
<name>E6W0P0_DESIS</name>
<dbReference type="EMBL" id="CP002432">
    <property type="protein sequence ID" value="ADU65292.1"/>
    <property type="molecule type" value="Genomic_DNA"/>
</dbReference>
<dbReference type="RefSeq" id="WP_013505180.1">
    <property type="nucleotide sequence ID" value="NC_014836.1"/>
</dbReference>
<feature type="active site" description="Proton donor/acceptor" evidence="8">
    <location>
        <position position="71"/>
    </location>
</feature>
<dbReference type="Proteomes" id="UP000002572">
    <property type="component" value="Chromosome"/>
</dbReference>
<evidence type="ECO:0000256" key="6">
    <source>
        <dbReference type="ARBA" id="ARBA00023316"/>
    </source>
</evidence>
<evidence type="ECO:0000256" key="7">
    <source>
        <dbReference type="ARBA" id="ARBA00070053"/>
    </source>
</evidence>
<dbReference type="PROSITE" id="PS00923">
    <property type="entry name" value="ASP_GLU_RACEMASE_1"/>
    <property type="match status" value="1"/>
</dbReference>
<dbReference type="Gene3D" id="3.40.50.1860">
    <property type="match status" value="2"/>
</dbReference>
<reference evidence="9 10" key="1">
    <citation type="submission" date="2010-12" db="EMBL/GenBank/DDBJ databases">
        <title>Complete sequence of Desulfurispirillum indicum S5.</title>
        <authorList>
            <consortium name="US DOE Joint Genome Institute"/>
            <person name="Lucas S."/>
            <person name="Copeland A."/>
            <person name="Lapidus A."/>
            <person name="Cheng J.-F."/>
            <person name="Goodwin L."/>
            <person name="Pitluck S."/>
            <person name="Chertkov O."/>
            <person name="Held B."/>
            <person name="Detter J.C."/>
            <person name="Han C."/>
            <person name="Tapia R."/>
            <person name="Land M."/>
            <person name="Hauser L."/>
            <person name="Kyrpides N."/>
            <person name="Ivanova N."/>
            <person name="Mikhailova N."/>
            <person name="Haggblom M."/>
            <person name="Rauschenbach I."/>
            <person name="Bini E."/>
            <person name="Woyke T."/>
        </authorList>
    </citation>
    <scope>NUCLEOTIDE SEQUENCE [LARGE SCALE GENOMIC DNA]</scope>
    <source>
        <strain evidence="10">ATCC BAA-1389 / DSM 22839 / S5</strain>
    </source>
</reference>
<dbReference type="Pfam" id="PF01177">
    <property type="entry name" value="Asp_Glu_race"/>
    <property type="match status" value="1"/>
</dbReference>
<dbReference type="GO" id="GO:0009252">
    <property type="term" value="P:peptidoglycan biosynthetic process"/>
    <property type="evidence" value="ECO:0007669"/>
    <property type="project" value="UniProtKB-UniRule"/>
</dbReference>
<dbReference type="HOGENOM" id="CLU_052344_0_2_0"/>
<evidence type="ECO:0000256" key="4">
    <source>
        <dbReference type="ARBA" id="ARBA00022984"/>
    </source>
</evidence>
<dbReference type="FunCoup" id="E6W0P0">
    <property type="interactions" value="227"/>
</dbReference>
<dbReference type="GO" id="GO:0008360">
    <property type="term" value="P:regulation of cell shape"/>
    <property type="evidence" value="ECO:0007669"/>
    <property type="project" value="UniProtKB-KW"/>
</dbReference>
<comment type="similarity">
    <text evidence="8">Belongs to the aspartate/glutamate racemases family.</text>
</comment>
<feature type="binding site" evidence="8">
    <location>
        <begin position="8"/>
        <end position="9"/>
    </location>
    <ligand>
        <name>substrate</name>
    </ligand>
</feature>
<dbReference type="SUPFAM" id="SSF53681">
    <property type="entry name" value="Aspartate/glutamate racemase"/>
    <property type="match status" value="2"/>
</dbReference>
<feature type="active site" description="Proton donor/acceptor" evidence="8">
    <location>
        <position position="181"/>
    </location>
</feature>
<keyword evidence="5 8" id="KW-0413">Isomerase</keyword>
<evidence type="ECO:0000313" key="9">
    <source>
        <dbReference type="EMBL" id="ADU65292.1"/>
    </source>
</evidence>
<dbReference type="PANTHER" id="PTHR21198:SF2">
    <property type="entry name" value="GLUTAMATE RACEMASE"/>
    <property type="match status" value="1"/>
</dbReference>
<evidence type="ECO:0000256" key="1">
    <source>
        <dbReference type="ARBA" id="ARBA00001602"/>
    </source>
</evidence>
<dbReference type="InterPro" id="IPR001920">
    <property type="entry name" value="Asp/Glu_race"/>
</dbReference>
<feature type="binding site" evidence="8">
    <location>
        <begin position="40"/>
        <end position="41"/>
    </location>
    <ligand>
        <name>substrate</name>
    </ligand>
</feature>
<dbReference type="InParanoid" id="E6W0P0"/>
<dbReference type="PROSITE" id="PS00924">
    <property type="entry name" value="ASP_GLU_RACEMASE_2"/>
    <property type="match status" value="1"/>
</dbReference>
<evidence type="ECO:0000313" key="10">
    <source>
        <dbReference type="Proteomes" id="UP000002572"/>
    </source>
</evidence>
<feature type="binding site" evidence="8">
    <location>
        <begin position="72"/>
        <end position="73"/>
    </location>
    <ligand>
        <name>substrate</name>
    </ligand>
</feature>
<accession>E6W0P0</accession>
<dbReference type="InterPro" id="IPR033134">
    <property type="entry name" value="Asp/Glu_racemase_AS_2"/>
</dbReference>
<comment type="pathway">
    <text evidence="8">Cell wall biogenesis; peptidoglycan biosynthesis.</text>
</comment>
<protein>
    <recommendedName>
        <fullName evidence="7 8">Glutamate racemase</fullName>
        <ecNumber evidence="2 8">5.1.1.3</ecNumber>
    </recommendedName>
</protein>
<proteinExistence type="inferred from homology"/>
<evidence type="ECO:0000256" key="2">
    <source>
        <dbReference type="ARBA" id="ARBA00013090"/>
    </source>
</evidence>
<dbReference type="InterPro" id="IPR004391">
    <property type="entry name" value="Glu_race"/>
</dbReference>
<dbReference type="GO" id="GO:0071555">
    <property type="term" value="P:cell wall organization"/>
    <property type="evidence" value="ECO:0007669"/>
    <property type="project" value="UniProtKB-KW"/>
</dbReference>
<sequence length="260" mass="28091">MKTIGIFDSGVGGITVLKAIRRALPTFDILYLGDTARVPYGTKSRETVLRYSLQVGDFLYRKGIDLLVIACNTATAYGLHEIRARYDIPVIGVIEPGAQATVALSRSGRIAVIGTSATVQSGQYRSTIQHYLPDADVREIACPMLVPLVEENWCGTDVAHLILQRYLGQLRGQVDTLVLGCTHYPMLKEDIARVLPGVTQVDSAEETARTIVGLTGVPAPGTLGTLGTTTYYMTDTSQRFAEIASSFLGESVGSIEHIDL</sequence>
<dbReference type="InterPro" id="IPR015942">
    <property type="entry name" value="Asp/Glu/hydantoin_racemase"/>
</dbReference>
<dbReference type="STRING" id="653733.Selin_0544"/>
<dbReference type="OrthoDB" id="9801055at2"/>
<dbReference type="UniPathway" id="UPA00219"/>
<evidence type="ECO:0000256" key="3">
    <source>
        <dbReference type="ARBA" id="ARBA00022960"/>
    </source>
</evidence>
<gene>
    <name evidence="8" type="primary">murI</name>
    <name evidence="9" type="ordered locus">Selin_0544</name>
</gene>
<comment type="catalytic activity">
    <reaction evidence="1 8">
        <text>L-glutamate = D-glutamate</text>
        <dbReference type="Rhea" id="RHEA:12813"/>
        <dbReference type="ChEBI" id="CHEBI:29985"/>
        <dbReference type="ChEBI" id="CHEBI:29986"/>
        <dbReference type="EC" id="5.1.1.3"/>
    </reaction>
</comment>